<evidence type="ECO:0000256" key="7">
    <source>
        <dbReference type="SAM" id="MobiDB-lite"/>
    </source>
</evidence>
<dbReference type="GO" id="GO:0005634">
    <property type="term" value="C:nucleus"/>
    <property type="evidence" value="ECO:0007669"/>
    <property type="project" value="UniProtKB-SubCell"/>
</dbReference>
<evidence type="ECO:0000259" key="9">
    <source>
        <dbReference type="PROSITE" id="PS51742"/>
    </source>
</evidence>
<sequence>METTVSSTSCGGGVTVVASDAPSNYQIAPRSDSNQNSTTGSAPPAPPQAPPAPQQAPPAPPQAPPPHTPSAAATMPMKKKRGRPRKYGPDGSVTMALSPKPISSAAPASSPVIDFSIEKHKKIKPVSKAKYELENLVAELALFYLGGLLAHLLKLAFSPLAAIKVEEPLTATDESFCLEVGESPNIFILCDVLPAFLFKVRVLNLKFLRFSALVFLLPLSCEWVACSVGANFTPHIITVNAGEDVTMKIISFSQQGPRAICVLSANGVISSVTLRQPDSSGGTLTYEGRFEILSLSGSFMPSETGGTRSRSGGMSVSLASPDGRVVGGGVAGLLVAASPVQVVVGSFLAGNQHEQKPKKQKHDSLSGVMPISGVMPTAAIPISSADPKSNFSSSSFRGDSWSSLPPESRNKPADINLTLPAGCIILFLYKEMKLVALPVSLFITFSLVVSVVLNFSYAVFLYLLFNILFWVIVLWSYKPSKVELDGLWPPLPSFCEDDEDPCVENKVENQSNENAESSCEVAGDTCVRSENHNNEKDQGNGNAESSCEVAGDTYGKSKSENHSNEKDQDNDNGKDNDEKCDCSDGCDKDDDNNGGAGVIGPQDVAEEFDDNLKKRIEEFIAKVNKRWREEMLIEATNKQSSLSSAVVRVNTF</sequence>
<feature type="compositionally biased region" description="Pro residues" evidence="7">
    <location>
        <begin position="43"/>
        <end position="68"/>
    </location>
</feature>
<dbReference type="AlphaFoldDB" id="A0A835KDR7"/>
<dbReference type="FunFam" id="3.30.1330.80:FF:000003">
    <property type="entry name" value="AT-hook motif nuclear-localized protein 1-like"/>
    <property type="match status" value="1"/>
</dbReference>
<keyword evidence="5 6" id="KW-0539">Nucleus</keyword>
<dbReference type="Proteomes" id="UP000657918">
    <property type="component" value="Unassembled WGS sequence"/>
</dbReference>
<dbReference type="Pfam" id="PF03479">
    <property type="entry name" value="PCC"/>
    <property type="match status" value="1"/>
</dbReference>
<dbReference type="PANTHER" id="PTHR31500">
    <property type="entry name" value="AT-HOOK MOTIF NUCLEAR-LOCALIZED PROTEIN 9"/>
    <property type="match status" value="1"/>
</dbReference>
<feature type="region of interest" description="Disordered" evidence="7">
    <location>
        <begin position="1"/>
        <end position="108"/>
    </location>
</feature>
<feature type="compositionally biased region" description="Basic residues" evidence="7">
    <location>
        <begin position="77"/>
        <end position="86"/>
    </location>
</feature>
<comment type="caution">
    <text evidence="10">The sequence shown here is derived from an EMBL/GenBank/DDBJ whole genome shotgun (WGS) entry which is preliminary data.</text>
</comment>
<keyword evidence="8" id="KW-1133">Transmembrane helix</keyword>
<evidence type="ECO:0000256" key="5">
    <source>
        <dbReference type="ARBA" id="ARBA00023242"/>
    </source>
</evidence>
<protein>
    <recommendedName>
        <fullName evidence="6">AT-hook motif nuclear-localized protein</fullName>
    </recommendedName>
</protein>
<proteinExistence type="predicted"/>
<comment type="subcellular location">
    <subcellularLocation>
        <location evidence="1 6">Nucleus</location>
    </subcellularLocation>
</comment>
<accession>A0A835KDR7</accession>
<evidence type="ECO:0000256" key="2">
    <source>
        <dbReference type="ARBA" id="ARBA00023015"/>
    </source>
</evidence>
<dbReference type="SUPFAM" id="SSF117856">
    <property type="entry name" value="AF0104/ALDC/Ptd012-like"/>
    <property type="match status" value="1"/>
</dbReference>
<evidence type="ECO:0000256" key="1">
    <source>
        <dbReference type="ARBA" id="ARBA00004123"/>
    </source>
</evidence>
<evidence type="ECO:0000256" key="3">
    <source>
        <dbReference type="ARBA" id="ARBA00023125"/>
    </source>
</evidence>
<feature type="domain" description="PPC" evidence="9">
    <location>
        <begin position="229"/>
        <end position="368"/>
    </location>
</feature>
<evidence type="ECO:0000313" key="10">
    <source>
        <dbReference type="EMBL" id="KAF9685735.1"/>
    </source>
</evidence>
<dbReference type="CDD" id="cd11378">
    <property type="entry name" value="DUF296"/>
    <property type="match status" value="1"/>
</dbReference>
<dbReference type="EMBL" id="JADGMS010000003">
    <property type="protein sequence ID" value="KAF9685735.1"/>
    <property type="molecule type" value="Genomic_DNA"/>
</dbReference>
<feature type="compositionally biased region" description="Polar residues" evidence="7">
    <location>
        <begin position="21"/>
        <end position="41"/>
    </location>
</feature>
<comment type="domain">
    <text evidence="6">The PPC domain mediates interactions between AHL proteins.</text>
</comment>
<keyword evidence="11" id="KW-1185">Reference proteome</keyword>
<gene>
    <name evidence="10" type="ORF">SADUNF_Sadunf03G0085000</name>
</gene>
<evidence type="ECO:0000256" key="8">
    <source>
        <dbReference type="SAM" id="Phobius"/>
    </source>
</evidence>
<evidence type="ECO:0000313" key="11">
    <source>
        <dbReference type="Proteomes" id="UP000657918"/>
    </source>
</evidence>
<reference evidence="10 11" key="1">
    <citation type="submission" date="2020-10" db="EMBL/GenBank/DDBJ databases">
        <title>Plant Genome Project.</title>
        <authorList>
            <person name="Zhang R.-G."/>
        </authorList>
    </citation>
    <scope>NUCLEOTIDE SEQUENCE [LARGE SCALE GENOMIC DNA]</scope>
    <source>
        <strain evidence="10">FAFU-HL-1</strain>
        <tissue evidence="10">Leaf</tissue>
    </source>
</reference>
<feature type="transmembrane region" description="Helical" evidence="8">
    <location>
        <begin position="459"/>
        <end position="477"/>
    </location>
</feature>
<name>A0A835KDR7_9ROSI</name>
<keyword evidence="4 6" id="KW-0804">Transcription</keyword>
<feature type="region of interest" description="Disordered" evidence="7">
    <location>
        <begin position="530"/>
        <end position="579"/>
    </location>
</feature>
<dbReference type="InterPro" id="IPR039605">
    <property type="entry name" value="AHL"/>
</dbReference>
<dbReference type="Gene3D" id="3.30.1330.80">
    <property type="entry name" value="Hypothetical protein, similar to alpha- acetolactate decarboxylase, domain 2"/>
    <property type="match status" value="1"/>
</dbReference>
<evidence type="ECO:0000256" key="6">
    <source>
        <dbReference type="RuleBase" id="RU367031"/>
    </source>
</evidence>
<dbReference type="PANTHER" id="PTHR31500:SF7">
    <property type="entry name" value="AT-HOOK MOTIF NUCLEAR-LOCALIZED PROTEIN 1"/>
    <property type="match status" value="1"/>
</dbReference>
<feature type="compositionally biased region" description="Basic and acidic residues" evidence="7">
    <location>
        <begin position="555"/>
        <end position="579"/>
    </location>
</feature>
<dbReference type="InterPro" id="IPR005175">
    <property type="entry name" value="PPC_dom"/>
</dbReference>
<comment type="function">
    <text evidence="6">Transcription factor that specifically binds AT-rich DNA sequences related to the nuclear matrix attachment regions (MARs).</text>
</comment>
<evidence type="ECO:0000256" key="4">
    <source>
        <dbReference type="ARBA" id="ARBA00023163"/>
    </source>
</evidence>
<feature type="compositionally biased region" description="Low complexity" evidence="7">
    <location>
        <begin position="96"/>
        <end position="108"/>
    </location>
</feature>
<dbReference type="GO" id="GO:0003680">
    <property type="term" value="F:minor groove of adenine-thymine-rich DNA binding"/>
    <property type="evidence" value="ECO:0007669"/>
    <property type="project" value="UniProtKB-UniRule"/>
</dbReference>
<keyword evidence="8" id="KW-0812">Transmembrane</keyword>
<organism evidence="10 11">
    <name type="scientific">Salix dunnii</name>
    <dbReference type="NCBI Taxonomy" id="1413687"/>
    <lineage>
        <taxon>Eukaryota</taxon>
        <taxon>Viridiplantae</taxon>
        <taxon>Streptophyta</taxon>
        <taxon>Embryophyta</taxon>
        <taxon>Tracheophyta</taxon>
        <taxon>Spermatophyta</taxon>
        <taxon>Magnoliopsida</taxon>
        <taxon>eudicotyledons</taxon>
        <taxon>Gunneridae</taxon>
        <taxon>Pentapetalae</taxon>
        <taxon>rosids</taxon>
        <taxon>fabids</taxon>
        <taxon>Malpighiales</taxon>
        <taxon>Salicaceae</taxon>
        <taxon>Saliceae</taxon>
        <taxon>Salix</taxon>
    </lineage>
</organism>
<feature type="transmembrane region" description="Helical" evidence="8">
    <location>
        <begin position="434"/>
        <end position="453"/>
    </location>
</feature>
<dbReference type="OrthoDB" id="2014829at2759"/>
<keyword evidence="2 6" id="KW-0805">Transcription regulation</keyword>
<keyword evidence="3 6" id="KW-0238">DNA-binding</keyword>
<keyword evidence="8" id="KW-0472">Membrane</keyword>
<dbReference type="PROSITE" id="PS51742">
    <property type="entry name" value="PPC"/>
    <property type="match status" value="1"/>
</dbReference>